<sequence length="105" mass="11472">MSTLTLRELAHSRTGDKGDTSNISVIAFKAEDYPRLLKALTAERVAEYFAELLGDDVLRVRRYELPKIHALNFVLPGILKGGVTRSLALDAHGKALGAALLDIEI</sequence>
<organism evidence="2 3">
    <name type="scientific">Pseudomonas graminis</name>
    <dbReference type="NCBI Taxonomy" id="158627"/>
    <lineage>
        <taxon>Bacteria</taxon>
        <taxon>Pseudomonadati</taxon>
        <taxon>Pseudomonadota</taxon>
        <taxon>Gammaproteobacteria</taxon>
        <taxon>Pseudomonadales</taxon>
        <taxon>Pseudomonadaceae</taxon>
        <taxon>Pseudomonas</taxon>
    </lineage>
</organism>
<dbReference type="RefSeq" id="WP_172612771.1">
    <property type="nucleotide sequence ID" value="NZ_CP053746.1"/>
</dbReference>
<gene>
    <name evidence="2" type="ORF">FX982_04665</name>
</gene>
<dbReference type="EMBL" id="CP053746">
    <property type="protein sequence ID" value="QKF53672.1"/>
    <property type="molecule type" value="Genomic_DNA"/>
</dbReference>
<dbReference type="PANTHER" id="PTHR47708:SF2">
    <property type="entry name" value="SI:CH73-132F6.5"/>
    <property type="match status" value="1"/>
</dbReference>
<evidence type="ECO:0000313" key="2">
    <source>
        <dbReference type="EMBL" id="QKF53672.1"/>
    </source>
</evidence>
<accession>A0A6M8MTX6</accession>
<dbReference type="Proteomes" id="UP000501989">
    <property type="component" value="Chromosome"/>
</dbReference>
<dbReference type="PANTHER" id="PTHR47708">
    <property type="match status" value="1"/>
</dbReference>
<evidence type="ECO:0000313" key="3">
    <source>
        <dbReference type="Proteomes" id="UP000501989"/>
    </source>
</evidence>
<dbReference type="Pfam" id="PF23544">
    <property type="entry name" value="AtuA_ferredoxin"/>
    <property type="match status" value="1"/>
</dbReference>
<dbReference type="KEGG" id="pgg:FX982_04665"/>
<proteinExistence type="predicted"/>
<dbReference type="InterPro" id="IPR056362">
    <property type="entry name" value="AtuA-like_ferredoxin_dom"/>
</dbReference>
<dbReference type="AlphaFoldDB" id="A0A6M8MTX6"/>
<reference evidence="3" key="1">
    <citation type="submission" date="2019-12" db="EMBL/GenBank/DDBJ databases">
        <title>Endophytic bacteria associated with Panax ginseng seedlings.</title>
        <authorList>
            <person name="Park J.M."/>
            <person name="Shin R."/>
            <person name="Jo S.H."/>
        </authorList>
    </citation>
    <scope>NUCLEOTIDE SEQUENCE [LARGE SCALE GENOMIC DNA]</scope>
    <source>
        <strain evidence="3">PgKB30</strain>
    </source>
</reference>
<evidence type="ECO:0000259" key="1">
    <source>
        <dbReference type="Pfam" id="PF23544"/>
    </source>
</evidence>
<keyword evidence="3" id="KW-1185">Reference proteome</keyword>
<name>A0A6M8MTX6_9PSED</name>
<protein>
    <recommendedName>
        <fullName evidence="1">AtuA-like ferredoxin-fold domain-containing protein</fullName>
    </recommendedName>
</protein>
<feature type="domain" description="AtuA-like ferredoxin-fold" evidence="1">
    <location>
        <begin position="5"/>
        <end position="105"/>
    </location>
</feature>